<sequence>MGGNEFTGDCGFGWDDARQCVTVDAQVLEDYLKKHPSKNYIANKPFPQYERLKAIFGKDRATGSLAESAADAIEHINLESEVGAETEELNVPLPNPSNFASASSIPQDGEASSKKKKEKSECR</sequence>
<dbReference type="Proteomes" id="UP001055879">
    <property type="component" value="Linkage Group LG03"/>
</dbReference>
<keyword evidence="2" id="KW-1185">Reference proteome</keyword>
<organism evidence="1 2">
    <name type="scientific">Arctium lappa</name>
    <name type="common">Greater burdock</name>
    <name type="synonym">Lappa major</name>
    <dbReference type="NCBI Taxonomy" id="4217"/>
    <lineage>
        <taxon>Eukaryota</taxon>
        <taxon>Viridiplantae</taxon>
        <taxon>Streptophyta</taxon>
        <taxon>Embryophyta</taxon>
        <taxon>Tracheophyta</taxon>
        <taxon>Spermatophyta</taxon>
        <taxon>Magnoliopsida</taxon>
        <taxon>eudicotyledons</taxon>
        <taxon>Gunneridae</taxon>
        <taxon>Pentapetalae</taxon>
        <taxon>asterids</taxon>
        <taxon>campanulids</taxon>
        <taxon>Asterales</taxon>
        <taxon>Asteraceae</taxon>
        <taxon>Carduoideae</taxon>
        <taxon>Cardueae</taxon>
        <taxon>Arctiinae</taxon>
        <taxon>Arctium</taxon>
    </lineage>
</organism>
<evidence type="ECO:0000313" key="1">
    <source>
        <dbReference type="EMBL" id="KAI3746518.1"/>
    </source>
</evidence>
<reference evidence="2" key="1">
    <citation type="journal article" date="2022" name="Mol. Ecol. Resour.">
        <title>The genomes of chicory, endive, great burdock and yacon provide insights into Asteraceae palaeo-polyploidization history and plant inulin production.</title>
        <authorList>
            <person name="Fan W."/>
            <person name="Wang S."/>
            <person name="Wang H."/>
            <person name="Wang A."/>
            <person name="Jiang F."/>
            <person name="Liu H."/>
            <person name="Zhao H."/>
            <person name="Xu D."/>
            <person name="Zhang Y."/>
        </authorList>
    </citation>
    <scope>NUCLEOTIDE SEQUENCE [LARGE SCALE GENOMIC DNA]</scope>
    <source>
        <strain evidence="2">cv. Niubang</strain>
    </source>
</reference>
<comment type="caution">
    <text evidence="1">The sequence shown here is derived from an EMBL/GenBank/DDBJ whole genome shotgun (WGS) entry which is preliminary data.</text>
</comment>
<name>A0ACB9DJ73_ARCLA</name>
<accession>A0ACB9DJ73</accession>
<protein>
    <submittedName>
        <fullName evidence="1">Uncharacterized protein</fullName>
    </submittedName>
</protein>
<proteinExistence type="predicted"/>
<gene>
    <name evidence="1" type="ORF">L6452_08952</name>
</gene>
<evidence type="ECO:0000313" key="2">
    <source>
        <dbReference type="Proteomes" id="UP001055879"/>
    </source>
</evidence>
<reference evidence="1 2" key="2">
    <citation type="journal article" date="2022" name="Mol. Ecol. Resour.">
        <title>The genomes of chicory, endive, great burdock and yacon provide insights into Asteraceae paleo-polyploidization history and plant inulin production.</title>
        <authorList>
            <person name="Fan W."/>
            <person name="Wang S."/>
            <person name="Wang H."/>
            <person name="Wang A."/>
            <person name="Jiang F."/>
            <person name="Liu H."/>
            <person name="Zhao H."/>
            <person name="Xu D."/>
            <person name="Zhang Y."/>
        </authorList>
    </citation>
    <scope>NUCLEOTIDE SEQUENCE [LARGE SCALE GENOMIC DNA]</scope>
    <source>
        <strain evidence="2">cv. Niubang</strain>
    </source>
</reference>
<dbReference type="EMBL" id="CM042049">
    <property type="protein sequence ID" value="KAI3746518.1"/>
    <property type="molecule type" value="Genomic_DNA"/>
</dbReference>